<sequence length="170" mass="19182">MSACEDCGKTERDGVTLHRFPHDEEQRQKWISSMPTGARWRTSDSARLCSDHFTSDGFHTAGHLHSGAIPSVFQSTEETSATTPETSKQKVCANCEKQLYLIEKSYKLQLLSAQLKAKKYEKELSEQSRKMSKLQRKMIVLQTAVKVMSMRKHTSTSSKSESSSKTTSLM</sequence>
<evidence type="ECO:0000256" key="4">
    <source>
        <dbReference type="ARBA" id="ARBA00023125"/>
    </source>
</evidence>
<reference evidence="9" key="1">
    <citation type="submission" date="2020-08" db="EMBL/GenBank/DDBJ databases">
        <title>Chromosome-level assembly of Southern catfish (Silurus meridionalis) provides insights into visual adaptation to the nocturnal and benthic lifestyles.</title>
        <authorList>
            <person name="Zhang Y."/>
            <person name="Wang D."/>
            <person name="Peng Z."/>
        </authorList>
    </citation>
    <scope>NUCLEOTIDE SEQUENCE</scope>
    <source>
        <strain evidence="9">SWU-2019-XX</strain>
        <tissue evidence="9">Muscle</tissue>
    </source>
</reference>
<dbReference type="InterPro" id="IPR038441">
    <property type="entry name" value="THAP_Znf_sf"/>
</dbReference>
<feature type="compositionally biased region" description="Low complexity" evidence="7">
    <location>
        <begin position="155"/>
        <end position="170"/>
    </location>
</feature>
<keyword evidence="1" id="KW-0479">Metal-binding</keyword>
<evidence type="ECO:0000256" key="3">
    <source>
        <dbReference type="ARBA" id="ARBA00022833"/>
    </source>
</evidence>
<name>A0A8T0AWD0_SILME</name>
<keyword evidence="6" id="KW-0175">Coiled coil</keyword>
<evidence type="ECO:0000256" key="2">
    <source>
        <dbReference type="ARBA" id="ARBA00022771"/>
    </source>
</evidence>
<keyword evidence="4 5" id="KW-0238">DNA-binding</keyword>
<feature type="domain" description="THAP-type" evidence="8">
    <location>
        <begin position="1"/>
        <end position="73"/>
    </location>
</feature>
<evidence type="ECO:0000259" key="8">
    <source>
        <dbReference type="PROSITE" id="PS50950"/>
    </source>
</evidence>
<dbReference type="SMART" id="SM00692">
    <property type="entry name" value="DM3"/>
    <property type="match status" value="1"/>
</dbReference>
<proteinExistence type="predicted"/>
<evidence type="ECO:0000256" key="1">
    <source>
        <dbReference type="ARBA" id="ARBA00022723"/>
    </source>
</evidence>
<evidence type="ECO:0000256" key="5">
    <source>
        <dbReference type="PROSITE-ProRule" id="PRU00309"/>
    </source>
</evidence>
<dbReference type="PANTHER" id="PTHR46927:SF3">
    <property type="entry name" value="THAP-TYPE DOMAIN-CONTAINING PROTEIN"/>
    <property type="match status" value="1"/>
</dbReference>
<protein>
    <recommendedName>
        <fullName evidence="8">THAP-type domain-containing protein</fullName>
    </recommendedName>
</protein>
<comment type="caution">
    <text evidence="9">The sequence shown here is derived from an EMBL/GenBank/DDBJ whole genome shotgun (WGS) entry which is preliminary data.</text>
</comment>
<evidence type="ECO:0000256" key="6">
    <source>
        <dbReference type="SAM" id="Coils"/>
    </source>
</evidence>
<dbReference type="Gene3D" id="6.20.210.20">
    <property type="entry name" value="THAP domain"/>
    <property type="match status" value="1"/>
</dbReference>
<accession>A0A8T0AWD0</accession>
<dbReference type="PROSITE" id="PS50950">
    <property type="entry name" value="ZF_THAP"/>
    <property type="match status" value="1"/>
</dbReference>
<dbReference type="EMBL" id="JABFDY010000015">
    <property type="protein sequence ID" value="KAF7696998.1"/>
    <property type="molecule type" value="Genomic_DNA"/>
</dbReference>
<feature type="coiled-coil region" evidence="6">
    <location>
        <begin position="110"/>
        <end position="137"/>
    </location>
</feature>
<dbReference type="AlphaFoldDB" id="A0A8T0AWD0"/>
<dbReference type="SMART" id="SM00980">
    <property type="entry name" value="THAP"/>
    <property type="match status" value="1"/>
</dbReference>
<dbReference type="InterPro" id="IPR006612">
    <property type="entry name" value="THAP_Znf"/>
</dbReference>
<evidence type="ECO:0000256" key="7">
    <source>
        <dbReference type="SAM" id="MobiDB-lite"/>
    </source>
</evidence>
<keyword evidence="3" id="KW-0862">Zinc</keyword>
<dbReference type="PANTHER" id="PTHR46927">
    <property type="entry name" value="AGAP005574-PA"/>
    <property type="match status" value="1"/>
</dbReference>
<dbReference type="SUPFAM" id="SSF57716">
    <property type="entry name" value="Glucocorticoid receptor-like (DNA-binding domain)"/>
    <property type="match status" value="1"/>
</dbReference>
<feature type="region of interest" description="Disordered" evidence="7">
    <location>
        <begin position="149"/>
        <end position="170"/>
    </location>
</feature>
<evidence type="ECO:0000313" key="10">
    <source>
        <dbReference type="Proteomes" id="UP000606274"/>
    </source>
</evidence>
<keyword evidence="2 5" id="KW-0863">Zinc-finger</keyword>
<dbReference type="InterPro" id="IPR052224">
    <property type="entry name" value="THAP_domain_protein"/>
</dbReference>
<dbReference type="Pfam" id="PF05485">
    <property type="entry name" value="THAP"/>
    <property type="match status" value="1"/>
</dbReference>
<evidence type="ECO:0000313" key="9">
    <source>
        <dbReference type="EMBL" id="KAF7696998.1"/>
    </source>
</evidence>
<gene>
    <name evidence="9" type="ORF">HF521_005416</name>
</gene>
<dbReference type="Proteomes" id="UP000606274">
    <property type="component" value="Unassembled WGS sequence"/>
</dbReference>
<dbReference type="GO" id="GO:0008270">
    <property type="term" value="F:zinc ion binding"/>
    <property type="evidence" value="ECO:0007669"/>
    <property type="project" value="UniProtKB-KW"/>
</dbReference>
<keyword evidence="10" id="KW-1185">Reference proteome</keyword>
<dbReference type="GO" id="GO:0003677">
    <property type="term" value="F:DNA binding"/>
    <property type="evidence" value="ECO:0007669"/>
    <property type="project" value="UniProtKB-UniRule"/>
</dbReference>
<organism evidence="9 10">
    <name type="scientific">Silurus meridionalis</name>
    <name type="common">Southern catfish</name>
    <name type="synonym">Silurus soldatovi meridionalis</name>
    <dbReference type="NCBI Taxonomy" id="175797"/>
    <lineage>
        <taxon>Eukaryota</taxon>
        <taxon>Metazoa</taxon>
        <taxon>Chordata</taxon>
        <taxon>Craniata</taxon>
        <taxon>Vertebrata</taxon>
        <taxon>Euteleostomi</taxon>
        <taxon>Actinopterygii</taxon>
        <taxon>Neopterygii</taxon>
        <taxon>Teleostei</taxon>
        <taxon>Ostariophysi</taxon>
        <taxon>Siluriformes</taxon>
        <taxon>Siluridae</taxon>
        <taxon>Silurus</taxon>
    </lineage>
</organism>